<evidence type="ECO:0000313" key="3">
    <source>
        <dbReference type="Proteomes" id="UP000518752"/>
    </source>
</evidence>
<evidence type="ECO:0000259" key="1">
    <source>
        <dbReference type="PROSITE" id="PS50011"/>
    </source>
</evidence>
<dbReference type="GO" id="GO:0004672">
    <property type="term" value="F:protein kinase activity"/>
    <property type="evidence" value="ECO:0007669"/>
    <property type="project" value="InterPro"/>
</dbReference>
<accession>A0A8H5LU31</accession>
<dbReference type="GO" id="GO:0005524">
    <property type="term" value="F:ATP binding"/>
    <property type="evidence" value="ECO:0007669"/>
    <property type="project" value="InterPro"/>
</dbReference>
<dbReference type="InterPro" id="IPR011009">
    <property type="entry name" value="Kinase-like_dom_sf"/>
</dbReference>
<organism evidence="2 3">
    <name type="scientific">Collybiopsis confluens</name>
    <dbReference type="NCBI Taxonomy" id="2823264"/>
    <lineage>
        <taxon>Eukaryota</taxon>
        <taxon>Fungi</taxon>
        <taxon>Dikarya</taxon>
        <taxon>Basidiomycota</taxon>
        <taxon>Agaricomycotina</taxon>
        <taxon>Agaricomycetes</taxon>
        <taxon>Agaricomycetidae</taxon>
        <taxon>Agaricales</taxon>
        <taxon>Marasmiineae</taxon>
        <taxon>Omphalotaceae</taxon>
        <taxon>Collybiopsis</taxon>
    </lineage>
</organism>
<feature type="domain" description="Protein kinase" evidence="1">
    <location>
        <begin position="1"/>
        <end position="116"/>
    </location>
</feature>
<dbReference type="InterPro" id="IPR000719">
    <property type="entry name" value="Prot_kinase_dom"/>
</dbReference>
<dbReference type="Pfam" id="PF17667">
    <property type="entry name" value="Pkinase_fungal"/>
    <property type="match status" value="1"/>
</dbReference>
<comment type="caution">
    <text evidence="2">The sequence shown here is derived from an EMBL/GenBank/DDBJ whole genome shotgun (WGS) entry which is preliminary data.</text>
</comment>
<reference evidence="2 3" key="1">
    <citation type="journal article" date="2020" name="ISME J.">
        <title>Uncovering the hidden diversity of litter-decomposition mechanisms in mushroom-forming fungi.</title>
        <authorList>
            <person name="Floudas D."/>
            <person name="Bentzer J."/>
            <person name="Ahren D."/>
            <person name="Johansson T."/>
            <person name="Persson P."/>
            <person name="Tunlid A."/>
        </authorList>
    </citation>
    <scope>NUCLEOTIDE SEQUENCE [LARGE SCALE GENOMIC DNA]</scope>
    <source>
        <strain evidence="2 3">CBS 406.79</strain>
    </source>
</reference>
<protein>
    <recommendedName>
        <fullName evidence="1">Protein kinase domain-containing protein</fullName>
    </recommendedName>
</protein>
<dbReference type="InterPro" id="IPR040976">
    <property type="entry name" value="Pkinase_fungal"/>
</dbReference>
<dbReference type="AlphaFoldDB" id="A0A8H5LU31"/>
<gene>
    <name evidence="2" type="ORF">D9757_010460</name>
</gene>
<proteinExistence type="predicted"/>
<dbReference type="PROSITE" id="PS50011">
    <property type="entry name" value="PROTEIN_KINASE_DOM"/>
    <property type="match status" value="1"/>
</dbReference>
<name>A0A8H5LU31_9AGAR</name>
<dbReference type="Proteomes" id="UP000518752">
    <property type="component" value="Unassembled WGS sequence"/>
</dbReference>
<dbReference type="OrthoDB" id="2747778at2759"/>
<dbReference type="EMBL" id="JAACJN010000127">
    <property type="protein sequence ID" value="KAF5369607.1"/>
    <property type="molecule type" value="Genomic_DNA"/>
</dbReference>
<keyword evidence="3" id="KW-1185">Reference proteome</keyword>
<dbReference type="SUPFAM" id="SSF56112">
    <property type="entry name" value="Protein kinase-like (PK-like)"/>
    <property type="match status" value="1"/>
</dbReference>
<evidence type="ECO:0000313" key="2">
    <source>
        <dbReference type="EMBL" id="KAF5369607.1"/>
    </source>
</evidence>
<sequence length="116" mass="13001">MHLIPSCHRAHQVAFEKGSQLHTDISVGNIIITDDGRGMLIDWELSKDVKREGFQIGTSSWKFKSTVGDDLESFLWVSSWVVGRNAPSAMTDDACAAFHPAFHPWRSAKKTQDTTR</sequence>